<dbReference type="InParanoid" id="A0A3P8ZFB0"/>
<feature type="region of interest" description="Disordered" evidence="2">
    <location>
        <begin position="917"/>
        <end position="969"/>
    </location>
</feature>
<sequence length="1607" mass="173215">MAHTVLSESDLPKFANNINLDESTSSSDAGDVLIRATRIHYPEQSYDSKRDNVKITVNKLRDFAQSPLLDKPPNTEKQNQTRKLVHRNIPPAMQANLPSVLSSDGNKACIKSQRKRYPEKESKVPYIDMKVTRPPSGHQKGSKDNGQELLISRYAVGGKEAVLAALKQRSQTAPLRREVKVQFLDQRPAPSLERQPASVLSGDQGTASTAAVLTAAAIAATAPLLKAQSDMEVRVTQVSDELRRLVESDWCPGKVQEARASGRVIQLEEQLNALTQQRLQHLEWVQSQQMELQNRLLGSALGLVTAPVSTPSMPNTGPAAPVLPEPQATLDPSSHVHEPSRQWRGGGKSPLETPAPRRVIPKPTCWNTSKTHDSTQQLCSNTQKTPGPAQGNGRLPTAIPDNSSSSLATRSTQQSLTGVAIATPADGCQRLARSREGQHQQQVSDVPSGVRELVTAELVKHCNTKHQGHQPGLTPSSGVPEPPSSAVKRANDMLQDLGRFRTEMQTLLQAGVALPAVDSRETFREKASAQTSNATSAGAGRGIHNSKPPTTHPPLPCVSMQSQEDVVLRPGLAPSRHSLTLQQKSQPCPSMFEDAERVLRQVRLHKKTLEENLQAMLRAKDGETLHSQFEALSCNRDTTKEVRIKKTVDAWINALSEDIQVDIAMEDLVSQRRAKVKGSTAAAIPLAKERGTKKDSTTFKHRGVKGRIQTGGPPSPGASRGQTVNTEGLDKEHTPDRNSWCGEIKSGQDAESYLVTLYGKALYEGRRRTLKKGPYLRYTSPSPKSKAPRPRVVESVRGVKMKSSKTQTSLPAGRSVSTPMCAAAPAEPQYIFSPTRGGAPDHPGTLLKGYLMPVAIPLGQPRVDGFAPQPSCVLVSDRPLVVTPSDPPRPARASWEPNAALLEVKSDRVRRRPQLQIQVQPSVSIQPSSPSSSPSPVAPADPPPDTQPVEGKHEEQWGDDEAEDNGFPGTHFLEVADITQDPKDVEAEEVLEGPIELNGRASPPAAMYHGPAFPFYPVDSLPPQDPVLSSIQHRATLENRLVDWVEQQLMARMILEMYRPPVSDPAQDPSPAHSETHGSVTSDIVEAAGGEGLQLFVDAGVPVDSELIRRYVNEALAETVALMLGERGADPPVPPASSQDPTPCQEPLVPTPVPTPEPSVSPGSPSRGLSPLATPQTSEWGTPEQSPRETQPPDTHTSTPPEPVTTPVSTPVPTNLAVSPSSEPPDPWGQSSLPLAEEQPHSPALEQKEHDKPLVMSVAEEEPDCVASPVPPVPSGPQTLHQPQPTPPPPHPPGPQTPSSSSSSSSSSSEESSSGSSTVTETDTAHRHISEGELLLSYSQVAAARLFEEEGCYVPYGVNSFCSSLHEVQDMDYDPPSEGQVRMNVIPTHHDPFLALLAKMDQGVVNQARPDPEGSWEEEEEEEGEVSEGQRPRLRPAGQRQQKGRSLTAQPRTGSVGEPQPSSRQGHISSGRLTLQSGASTSYQDTQRPVRIGALDVEQEMPAPPHPDPSVSPPPPRESISQSTPKSAGLSRLPSRRPAPILVRRFQETNGEPADIPGEQAQLCSRAVAVRLPSSGPEEEEEVSISLGLSTKGGETGDTDSSGNDVF</sequence>
<feature type="compositionally biased region" description="Pro residues" evidence="2">
    <location>
        <begin position="936"/>
        <end position="946"/>
    </location>
</feature>
<dbReference type="GO" id="GO:0007224">
    <property type="term" value="P:smoothened signaling pathway"/>
    <property type="evidence" value="ECO:0007669"/>
    <property type="project" value="InterPro"/>
</dbReference>
<evidence type="ECO:0000313" key="4">
    <source>
        <dbReference type="Proteomes" id="UP000265140"/>
    </source>
</evidence>
<reference evidence="3" key="2">
    <citation type="submission" date="2020-02" db="EMBL/GenBank/DDBJ databases">
        <title>Esox lucius (northern pike) genome, fEsoLuc1, primary haplotype.</title>
        <authorList>
            <person name="Myers G."/>
            <person name="Karagic N."/>
            <person name="Meyer A."/>
            <person name="Pippel M."/>
            <person name="Reichard M."/>
            <person name="Winkler S."/>
            <person name="Tracey A."/>
            <person name="Sims Y."/>
            <person name="Howe K."/>
            <person name="Rhie A."/>
            <person name="Formenti G."/>
            <person name="Durbin R."/>
            <person name="Fedrigo O."/>
            <person name="Jarvis E.D."/>
        </authorList>
    </citation>
    <scope>NUCLEOTIDE SEQUENCE [LARGE SCALE GENOMIC DNA]</scope>
</reference>
<dbReference type="GeneID" id="105030848"/>
<dbReference type="Bgee" id="ENSELUG00000003051">
    <property type="expression patterns" value="Expressed in brain and 15 other cell types or tissues"/>
</dbReference>
<feature type="compositionally biased region" description="Low complexity" evidence="2">
    <location>
        <begin position="1160"/>
        <end position="1172"/>
    </location>
</feature>
<dbReference type="OMA" id="SARNYHQ"/>
<name>A0A3P8ZFB0_ESOLU</name>
<proteinExistence type="predicted"/>
<feature type="compositionally biased region" description="Low complexity" evidence="2">
    <location>
        <begin position="1205"/>
        <end position="1214"/>
    </location>
</feature>
<feature type="region of interest" description="Disordered" evidence="2">
    <location>
        <begin position="1127"/>
        <end position="1326"/>
    </location>
</feature>
<feature type="compositionally biased region" description="Pro residues" evidence="2">
    <location>
        <begin position="1502"/>
        <end position="1517"/>
    </location>
</feature>
<dbReference type="GO" id="GO:0005814">
    <property type="term" value="C:centriole"/>
    <property type="evidence" value="ECO:0007669"/>
    <property type="project" value="TreeGrafter"/>
</dbReference>
<dbReference type="STRING" id="8010.ENSELUP00000026972"/>
<feature type="region of interest" description="Disordered" evidence="2">
    <location>
        <begin position="1571"/>
        <end position="1607"/>
    </location>
</feature>
<dbReference type="FunCoup" id="A0A3P8ZFB0">
    <property type="interactions" value="925"/>
</dbReference>
<feature type="compositionally biased region" description="Polar residues" evidence="2">
    <location>
        <begin position="1460"/>
        <end position="1487"/>
    </location>
</feature>
<feature type="region of interest" description="Disordered" evidence="2">
    <location>
        <begin position="308"/>
        <end position="418"/>
    </location>
</feature>
<evidence type="ECO:0000313" key="3">
    <source>
        <dbReference type="Ensembl" id="ENSELUP00000026972.3"/>
    </source>
</evidence>
<reference evidence="4" key="1">
    <citation type="journal article" date="2014" name="PLoS ONE">
        <title>The genome and linkage map of the northern pike (Esox lucius): conserved synteny revealed between the salmonid sister group and the Neoteleostei.</title>
        <authorList>
            <person name="Rondeau E.B."/>
            <person name="Minkley D.R."/>
            <person name="Leong J.S."/>
            <person name="Messmer A.M."/>
            <person name="Jantzen J.R."/>
            <person name="von Schalburg K.R."/>
            <person name="Lemon C."/>
            <person name="Bird N.H."/>
            <person name="Koop B.F."/>
        </authorList>
    </citation>
    <scope>NUCLEOTIDE SEQUENCE</scope>
</reference>
<dbReference type="Ensembl" id="ENSELUT00000017140.3">
    <property type="protein sequence ID" value="ENSELUP00000026972.3"/>
    <property type="gene ID" value="ENSELUG00000003051.3"/>
</dbReference>
<feature type="compositionally biased region" description="Polar residues" evidence="2">
    <location>
        <begin position="1173"/>
        <end position="1196"/>
    </location>
</feature>
<dbReference type="KEGG" id="els:105030848"/>
<dbReference type="PANTHER" id="PTHR15721:SF2">
    <property type="entry name" value="PROTEIN TALPID3"/>
    <property type="match status" value="1"/>
</dbReference>
<feature type="compositionally biased region" description="Low complexity" evidence="2">
    <location>
        <begin position="1297"/>
        <end position="1317"/>
    </location>
</feature>
<feature type="compositionally biased region" description="Low complexity" evidence="2">
    <location>
        <begin position="917"/>
        <end position="935"/>
    </location>
</feature>
<evidence type="ECO:0008006" key="5">
    <source>
        <dbReference type="Google" id="ProtNLM"/>
    </source>
</evidence>
<organism evidence="3 4">
    <name type="scientific">Esox lucius</name>
    <name type="common">Northern pike</name>
    <dbReference type="NCBI Taxonomy" id="8010"/>
    <lineage>
        <taxon>Eukaryota</taxon>
        <taxon>Metazoa</taxon>
        <taxon>Chordata</taxon>
        <taxon>Craniata</taxon>
        <taxon>Vertebrata</taxon>
        <taxon>Euteleostomi</taxon>
        <taxon>Actinopterygii</taxon>
        <taxon>Neopterygii</taxon>
        <taxon>Teleostei</taxon>
        <taxon>Protacanthopterygii</taxon>
        <taxon>Esociformes</taxon>
        <taxon>Esocidae</taxon>
        <taxon>Esox</taxon>
    </lineage>
</organism>
<feature type="region of interest" description="Disordered" evidence="2">
    <location>
        <begin position="464"/>
        <end position="486"/>
    </location>
</feature>
<dbReference type="GO" id="GO:0036064">
    <property type="term" value="C:ciliary basal body"/>
    <property type="evidence" value="ECO:0007669"/>
    <property type="project" value="TreeGrafter"/>
</dbReference>
<feature type="region of interest" description="Disordered" evidence="2">
    <location>
        <begin position="523"/>
        <end position="552"/>
    </location>
</feature>
<feature type="coiled-coil region" evidence="1">
    <location>
        <begin position="592"/>
        <end position="619"/>
    </location>
</feature>
<evidence type="ECO:0000256" key="2">
    <source>
        <dbReference type="SAM" id="MobiDB-lite"/>
    </source>
</evidence>
<evidence type="ECO:0000256" key="1">
    <source>
        <dbReference type="SAM" id="Coils"/>
    </source>
</evidence>
<feature type="region of interest" description="Disordered" evidence="2">
    <location>
        <begin position="1406"/>
        <end position="1540"/>
    </location>
</feature>
<feature type="region of interest" description="Disordered" evidence="2">
    <location>
        <begin position="774"/>
        <end position="793"/>
    </location>
</feature>
<dbReference type="GeneTree" id="ENSGT00390000012397"/>
<keyword evidence="4" id="KW-1185">Reference proteome</keyword>
<reference evidence="3" key="3">
    <citation type="submission" date="2025-08" db="UniProtKB">
        <authorList>
            <consortium name="Ensembl"/>
        </authorList>
    </citation>
    <scope>IDENTIFICATION</scope>
</reference>
<feature type="compositionally biased region" description="Pro residues" evidence="2">
    <location>
        <begin position="1284"/>
        <end position="1296"/>
    </location>
</feature>
<feature type="compositionally biased region" description="Polar residues" evidence="2">
    <location>
        <begin position="365"/>
        <end position="385"/>
    </location>
</feature>
<dbReference type="CTD" id="9786"/>
<dbReference type="Proteomes" id="UP000265140">
    <property type="component" value="Chromosome 15"/>
</dbReference>
<dbReference type="PRINTS" id="PR01217">
    <property type="entry name" value="PRICHEXTENSN"/>
</dbReference>
<accession>A0A3P8ZFB0</accession>
<reference evidence="3" key="4">
    <citation type="submission" date="2025-09" db="UniProtKB">
        <authorList>
            <consortium name="Ensembl"/>
        </authorList>
    </citation>
    <scope>IDENTIFICATION</scope>
</reference>
<dbReference type="PANTHER" id="PTHR15721">
    <property type="entry name" value="KIAA0586 PROTEIN"/>
    <property type="match status" value="1"/>
</dbReference>
<feature type="region of interest" description="Disordered" evidence="2">
    <location>
        <begin position="704"/>
        <end position="744"/>
    </location>
</feature>
<dbReference type="AlphaFoldDB" id="A0A3P8ZFB0"/>
<feature type="compositionally biased region" description="Acidic residues" evidence="2">
    <location>
        <begin position="1414"/>
        <end position="1426"/>
    </location>
</feature>
<keyword evidence="1" id="KW-0175">Coiled coil</keyword>
<protein>
    <recommendedName>
        <fullName evidence="5">Protein TALPID3</fullName>
    </recommendedName>
</protein>
<feature type="compositionally biased region" description="Polar residues" evidence="2">
    <location>
        <begin position="400"/>
        <end position="417"/>
    </location>
</feature>
<dbReference type="InterPro" id="IPR029246">
    <property type="entry name" value="TALPID3"/>
</dbReference>
<feature type="compositionally biased region" description="Polar residues" evidence="2">
    <location>
        <begin position="1439"/>
        <end position="1453"/>
    </location>
</feature>
<dbReference type="Pfam" id="PF15324">
    <property type="entry name" value="TALPID3"/>
    <property type="match status" value="1"/>
</dbReference>
<feature type="compositionally biased region" description="Pro residues" evidence="2">
    <location>
        <begin position="1149"/>
        <end position="1159"/>
    </location>
</feature>
<dbReference type="RefSeq" id="XP_010903257.2">
    <property type="nucleotide sequence ID" value="XM_010904955.3"/>
</dbReference>